<dbReference type="AlphaFoldDB" id="A0A1Z4KLN0"/>
<dbReference type="PROSITE" id="PS50109">
    <property type="entry name" value="HIS_KIN"/>
    <property type="match status" value="1"/>
</dbReference>
<dbReference type="GO" id="GO:0000155">
    <property type="term" value="F:phosphorelay sensor kinase activity"/>
    <property type="evidence" value="ECO:0007669"/>
    <property type="project" value="InterPro"/>
</dbReference>
<feature type="domain" description="Phytochrome chromophore attachment site" evidence="7">
    <location>
        <begin position="233"/>
        <end position="392"/>
    </location>
</feature>
<proteinExistence type="inferred from homology"/>
<evidence type="ECO:0000256" key="3">
    <source>
        <dbReference type="ARBA" id="ARBA00012438"/>
    </source>
</evidence>
<gene>
    <name evidence="9" type="ORF">NIES23_26810</name>
</gene>
<keyword evidence="5 9" id="KW-0418">Kinase</keyword>
<dbReference type="PANTHER" id="PTHR43065">
    <property type="entry name" value="SENSOR HISTIDINE KINASE"/>
    <property type="match status" value="1"/>
</dbReference>
<dbReference type="InterPro" id="IPR029016">
    <property type="entry name" value="GAF-like_dom_sf"/>
</dbReference>
<evidence type="ECO:0000313" key="10">
    <source>
        <dbReference type="Proteomes" id="UP000217507"/>
    </source>
</evidence>
<protein>
    <recommendedName>
        <fullName evidence="3">histidine kinase</fullName>
        <ecNumber evidence="3">2.7.13.3</ecNumber>
    </recommendedName>
</protein>
<dbReference type="PANTHER" id="PTHR43065:SF48">
    <property type="entry name" value="HISTIDINE KINASE"/>
    <property type="match status" value="1"/>
</dbReference>
<dbReference type="InterPro" id="IPR003594">
    <property type="entry name" value="HATPase_dom"/>
</dbReference>
<dbReference type="SMART" id="SM00387">
    <property type="entry name" value="HATPase_c"/>
    <property type="match status" value="1"/>
</dbReference>
<dbReference type="Pfam" id="PF02518">
    <property type="entry name" value="HATPase_c"/>
    <property type="match status" value="1"/>
</dbReference>
<evidence type="ECO:0000259" key="7">
    <source>
        <dbReference type="PROSITE" id="PS50046"/>
    </source>
</evidence>
<evidence type="ECO:0000259" key="8">
    <source>
        <dbReference type="PROSITE" id="PS50109"/>
    </source>
</evidence>
<evidence type="ECO:0000256" key="4">
    <source>
        <dbReference type="ARBA" id="ARBA00022553"/>
    </source>
</evidence>
<dbReference type="Pfam" id="PF01590">
    <property type="entry name" value="GAF"/>
    <property type="match status" value="4"/>
</dbReference>
<dbReference type="SUPFAM" id="SSF47384">
    <property type="entry name" value="Homodimeric domain of signal transducing histidine kinase"/>
    <property type="match status" value="1"/>
</dbReference>
<feature type="domain" description="Phytochrome chromophore attachment site" evidence="7">
    <location>
        <begin position="595"/>
        <end position="733"/>
    </location>
</feature>
<accession>A0A1Z4KLN0</accession>
<keyword evidence="5 9" id="KW-0808">Transferase</keyword>
<sequence>MENSSTVQPIQTTCERESQPDMKTALSGVVSRIRQSLDIEIIFQITVTEVRQLLNADRVGVFRFYPELRWEGEFIYEDVGSEWISVLTSELSDGLSHTPGYDCFAEEFAQPYQQGTIKAIDNIYQAGISDDHIQMLEKLQVRANVAAPLIKGKELWGLLCVHQCSTPRQWEASEIEFVQLIAEHLGVALQQADYLEQVKAQSAQLAQAKARVTAAEWQRSMAIAIEKIRQSLDLESIFRTSTIEIRKLVNADRVAIYRFNPDWSGEFVFESLADGWISLIDEQEKQPELRKNVSECSAKDLASTPVVDTYLQETRGGSFTKCEIYRVCNDIYNAGFSDCYIKVLETYQARAYVIIAIYHGQKLWGLLAIYQNTGIRDWQDDEVYLLTQVSTQLGVALQQAENLQQMQTQATEIAKAAERQRALANTVEKIRRSLDLDTIFKTATQEVLSLLGVERVAIYRFYPDWSGEFVADSIVDGWTPVVKPQAVTERLLLQETQAGKYARNEVFVPISQGDKLWGLLVAYQNSQPRYWQDEEINLLAQVGIQLGVALQQAETLQQLQVQAAQLAKAAARERKAAEREKALAATVEKIRRSLDLNTIFATSTQEVRRLLEVDRVIIYRFQPDWSGEFVAESLGNGWTPVSKLLTVIADDYLQKTQGEYFINGKILVVKDIYSQDYSRYHIALIEAMEARAYIVVPIFQGERLWGLLAAYQNTQPRDWQEEEVDLLVQIANQLGVGLQQAELLEQTHRQKEEITQTLKELQVTQSQLIQSEKMAGLGQLVAGIAHEINNPISFIYGNITYVTEHIENLFQLLHIYQKNYPKPKAEIQEQITALDLDFITDDVAKILSSIKFGAERISQLVLSLRIFARLNEAETKMVNLHEGIDSTLLILQHRLQANTNIVEIEVIKEYGDLPGILCYAAQMNQAFMNIINNAIDALEKSRLIGEIVDTPQIKISTKFINNNTVLICIADNGCGIPEEMRSRIFEPFFTTKEPGQGTGLGLSISYQIVVEKHGGQIKCISELGKGSEFLIEIPIK</sequence>
<dbReference type="EMBL" id="AP018216">
    <property type="protein sequence ID" value="BAY69881.1"/>
    <property type="molecule type" value="Genomic_DNA"/>
</dbReference>
<evidence type="ECO:0000256" key="5">
    <source>
        <dbReference type="ARBA" id="ARBA00022777"/>
    </source>
</evidence>
<comment type="similarity">
    <text evidence="2">In the N-terminal section; belongs to the phytochrome family.</text>
</comment>
<dbReference type="InterPro" id="IPR003661">
    <property type="entry name" value="HisK_dim/P_dom"/>
</dbReference>
<dbReference type="PRINTS" id="PR00344">
    <property type="entry name" value="BCTRLSENSOR"/>
</dbReference>
<reference evidence="9 10" key="1">
    <citation type="submission" date="2017-06" db="EMBL/GenBank/DDBJ databases">
        <title>Genome sequencing of cyanobaciteial culture collection at National Institute for Environmental Studies (NIES).</title>
        <authorList>
            <person name="Hirose Y."/>
            <person name="Shimura Y."/>
            <person name="Fujisawa T."/>
            <person name="Nakamura Y."/>
            <person name="Kawachi M."/>
        </authorList>
    </citation>
    <scope>NUCLEOTIDE SEQUENCE [LARGE SCALE GENOMIC DNA]</scope>
    <source>
        <strain evidence="9 10">NIES-23</strain>
    </source>
</reference>
<dbReference type="CDD" id="cd00082">
    <property type="entry name" value="HisKA"/>
    <property type="match status" value="1"/>
</dbReference>
<dbReference type="SMART" id="SM00065">
    <property type="entry name" value="GAF"/>
    <property type="match status" value="4"/>
</dbReference>
<feature type="domain" description="Phytochrome chromophore attachment site" evidence="7">
    <location>
        <begin position="506"/>
        <end position="545"/>
    </location>
</feature>
<comment type="catalytic activity">
    <reaction evidence="1">
        <text>ATP + protein L-histidine = ADP + protein N-phospho-L-histidine.</text>
        <dbReference type="EC" id="2.7.13.3"/>
    </reaction>
</comment>
<dbReference type="SUPFAM" id="SSF55781">
    <property type="entry name" value="GAF domain-like"/>
    <property type="match status" value="4"/>
</dbReference>
<evidence type="ECO:0000256" key="6">
    <source>
        <dbReference type="ARBA" id="ARBA00023012"/>
    </source>
</evidence>
<dbReference type="InterPro" id="IPR003018">
    <property type="entry name" value="GAF"/>
</dbReference>
<dbReference type="PROSITE" id="PS50046">
    <property type="entry name" value="PHYTOCHROME_2"/>
    <property type="match status" value="5"/>
</dbReference>
<dbReference type="InterPro" id="IPR005467">
    <property type="entry name" value="His_kinase_dom"/>
</dbReference>
<dbReference type="Gene3D" id="3.30.450.40">
    <property type="match status" value="5"/>
</dbReference>
<evidence type="ECO:0000313" key="9">
    <source>
        <dbReference type="EMBL" id="BAY69881.1"/>
    </source>
</evidence>
<name>A0A1Z4KLN0_ANAVA</name>
<feature type="domain" description="Phytochrome chromophore attachment site" evidence="7">
    <location>
        <begin position="38"/>
        <end position="184"/>
    </location>
</feature>
<dbReference type="Gene3D" id="3.30.565.10">
    <property type="entry name" value="Histidine kinase-like ATPase, C-terminal domain"/>
    <property type="match status" value="1"/>
</dbReference>
<feature type="domain" description="Phytochrome chromophore attachment site" evidence="7">
    <location>
        <begin position="435"/>
        <end position="482"/>
    </location>
</feature>
<dbReference type="InterPro" id="IPR004358">
    <property type="entry name" value="Sig_transdc_His_kin-like_C"/>
</dbReference>
<organism evidence="9 10">
    <name type="scientific">Trichormus variabilis NIES-23</name>
    <dbReference type="NCBI Taxonomy" id="1973479"/>
    <lineage>
        <taxon>Bacteria</taxon>
        <taxon>Bacillati</taxon>
        <taxon>Cyanobacteriota</taxon>
        <taxon>Cyanophyceae</taxon>
        <taxon>Nostocales</taxon>
        <taxon>Nostocaceae</taxon>
        <taxon>Trichormus</taxon>
    </lineage>
</organism>
<dbReference type="EC" id="2.7.13.3" evidence="3"/>
<dbReference type="Proteomes" id="UP000217507">
    <property type="component" value="Chromosome"/>
</dbReference>
<dbReference type="SUPFAM" id="SSF55874">
    <property type="entry name" value="ATPase domain of HSP90 chaperone/DNA topoisomerase II/histidine kinase"/>
    <property type="match status" value="1"/>
</dbReference>
<evidence type="ECO:0000256" key="2">
    <source>
        <dbReference type="ARBA" id="ARBA00006402"/>
    </source>
</evidence>
<dbReference type="InterPro" id="IPR036890">
    <property type="entry name" value="HATPase_C_sf"/>
</dbReference>
<dbReference type="Gene3D" id="1.10.287.130">
    <property type="match status" value="1"/>
</dbReference>
<dbReference type="InterPro" id="IPR036097">
    <property type="entry name" value="HisK_dim/P_sf"/>
</dbReference>
<keyword evidence="4" id="KW-0597">Phosphoprotein</keyword>
<keyword evidence="6" id="KW-0902">Two-component regulatory system</keyword>
<evidence type="ECO:0000256" key="1">
    <source>
        <dbReference type="ARBA" id="ARBA00000085"/>
    </source>
</evidence>
<dbReference type="InterPro" id="IPR016132">
    <property type="entry name" value="Phyto_chromo_attachment"/>
</dbReference>
<feature type="domain" description="Histidine kinase" evidence="8">
    <location>
        <begin position="783"/>
        <end position="1036"/>
    </location>
</feature>